<gene>
    <name evidence="1" type="ORF">CDO52_08055</name>
</gene>
<evidence type="ECO:0008006" key="3">
    <source>
        <dbReference type="Google" id="ProtNLM"/>
    </source>
</evidence>
<keyword evidence="2" id="KW-1185">Reference proteome</keyword>
<name>A0A223S3P1_9ACTN</name>
<sequence>MHVRTLADDFLPAPHFAERHTIVIPVPPRTAWDAYQQLDVADVLANTRVGRPLLAARRLIGRLRNGRVHEDMPTTFIPLAQEAPYEEVQGLIGRWWTFGGEENRTDVMDADGFLAFSEPGYGKAVFGMRFLETRSGGTQVITETRVACTDAVSRRRMGRYWLLIRLGSGLLRRVMLREVRRRALALERR</sequence>
<accession>A0A223S3P1</accession>
<dbReference type="KEGG" id="ngv:CDO52_08055"/>
<protein>
    <recommendedName>
        <fullName evidence="3">DUF2867 domain-containing protein</fullName>
    </recommendedName>
</protein>
<evidence type="ECO:0000313" key="1">
    <source>
        <dbReference type="EMBL" id="ASU82742.1"/>
    </source>
</evidence>
<dbReference type="RefSeq" id="WP_017617287.1">
    <property type="nucleotide sequence ID" value="NZ_ANBG01000065.1"/>
</dbReference>
<dbReference type="OrthoDB" id="5464833at2"/>
<organism evidence="1 2">
    <name type="scientific">Nocardiopsis gilva YIM 90087</name>
    <dbReference type="NCBI Taxonomy" id="1235441"/>
    <lineage>
        <taxon>Bacteria</taxon>
        <taxon>Bacillati</taxon>
        <taxon>Actinomycetota</taxon>
        <taxon>Actinomycetes</taxon>
        <taxon>Streptosporangiales</taxon>
        <taxon>Nocardiopsidaceae</taxon>
        <taxon>Nocardiopsis</taxon>
    </lineage>
</organism>
<evidence type="ECO:0000313" key="2">
    <source>
        <dbReference type="Proteomes" id="UP000215005"/>
    </source>
</evidence>
<dbReference type="AlphaFoldDB" id="A0A223S3P1"/>
<dbReference type="Proteomes" id="UP000215005">
    <property type="component" value="Chromosome"/>
</dbReference>
<dbReference type="EMBL" id="CP022753">
    <property type="protein sequence ID" value="ASU82742.1"/>
    <property type="molecule type" value="Genomic_DNA"/>
</dbReference>
<proteinExistence type="predicted"/>
<reference evidence="1 2" key="1">
    <citation type="submission" date="2017-08" db="EMBL/GenBank/DDBJ databases">
        <title>The complete genome sequence of Nocardiopsis gilva YIM 90087.</title>
        <authorList>
            <person name="Yin M."/>
            <person name="Tang S."/>
        </authorList>
    </citation>
    <scope>NUCLEOTIDE SEQUENCE [LARGE SCALE GENOMIC DNA]</scope>
    <source>
        <strain evidence="1 2">YIM 90087</strain>
    </source>
</reference>